<proteinExistence type="predicted"/>
<comment type="caution">
    <text evidence="1">The sequence shown here is derived from an EMBL/GenBank/DDBJ whole genome shotgun (WGS) entry which is preliminary data.</text>
</comment>
<gene>
    <name evidence="1" type="ORF">BpHYR1_017190</name>
</gene>
<name>A0A3M7QIQ1_BRAPC</name>
<organism evidence="1 2">
    <name type="scientific">Brachionus plicatilis</name>
    <name type="common">Marine rotifer</name>
    <name type="synonym">Brachionus muelleri</name>
    <dbReference type="NCBI Taxonomy" id="10195"/>
    <lineage>
        <taxon>Eukaryota</taxon>
        <taxon>Metazoa</taxon>
        <taxon>Spiralia</taxon>
        <taxon>Gnathifera</taxon>
        <taxon>Rotifera</taxon>
        <taxon>Eurotatoria</taxon>
        <taxon>Monogononta</taxon>
        <taxon>Pseudotrocha</taxon>
        <taxon>Ploima</taxon>
        <taxon>Brachionidae</taxon>
        <taxon>Brachionus</taxon>
    </lineage>
</organism>
<accession>A0A3M7QIQ1</accession>
<protein>
    <submittedName>
        <fullName evidence="1">Uncharacterized protein</fullName>
    </submittedName>
</protein>
<evidence type="ECO:0000313" key="1">
    <source>
        <dbReference type="EMBL" id="RNA11230.1"/>
    </source>
</evidence>
<dbReference type="EMBL" id="REGN01006013">
    <property type="protein sequence ID" value="RNA11230.1"/>
    <property type="molecule type" value="Genomic_DNA"/>
</dbReference>
<reference evidence="1 2" key="1">
    <citation type="journal article" date="2018" name="Sci. Rep.">
        <title>Genomic signatures of local adaptation to the degree of environmental predictability in rotifers.</title>
        <authorList>
            <person name="Franch-Gras L."/>
            <person name="Hahn C."/>
            <person name="Garcia-Roger E.M."/>
            <person name="Carmona M.J."/>
            <person name="Serra M."/>
            <person name="Gomez A."/>
        </authorList>
    </citation>
    <scope>NUCLEOTIDE SEQUENCE [LARGE SCALE GENOMIC DNA]</scope>
    <source>
        <strain evidence="1">HYR1</strain>
    </source>
</reference>
<sequence length="82" mass="9813">MSFSKKYGIIDEHNHFLYAFLLNSKKDYKKKYFSNVFLNPGKNHLIMKFNATLNWESGFVVSKNGQWHGKNYFSNLIHFYIL</sequence>
<evidence type="ECO:0000313" key="2">
    <source>
        <dbReference type="Proteomes" id="UP000276133"/>
    </source>
</evidence>
<keyword evidence="2" id="KW-1185">Reference proteome</keyword>
<dbReference type="Proteomes" id="UP000276133">
    <property type="component" value="Unassembled WGS sequence"/>
</dbReference>
<dbReference type="AlphaFoldDB" id="A0A3M7QIQ1"/>